<keyword evidence="2" id="KW-0472">Membrane</keyword>
<feature type="transmembrane region" description="Helical" evidence="2">
    <location>
        <begin position="401"/>
        <end position="427"/>
    </location>
</feature>
<accession>A0A8E1VZ17</accession>
<organism evidence="3 4">
    <name type="scientific">Amycolatopsis echigonensis</name>
    <dbReference type="NCBI Taxonomy" id="2576905"/>
    <lineage>
        <taxon>Bacteria</taxon>
        <taxon>Bacillati</taxon>
        <taxon>Actinomycetota</taxon>
        <taxon>Actinomycetes</taxon>
        <taxon>Pseudonocardiales</taxon>
        <taxon>Pseudonocardiaceae</taxon>
        <taxon>Amycolatopsis</taxon>
    </lineage>
</organism>
<feature type="transmembrane region" description="Helical" evidence="2">
    <location>
        <begin position="337"/>
        <end position="357"/>
    </location>
</feature>
<dbReference type="Proteomes" id="UP000550260">
    <property type="component" value="Unassembled WGS sequence"/>
</dbReference>
<keyword evidence="2" id="KW-0812">Transmembrane</keyword>
<feature type="transmembrane region" description="Helical" evidence="2">
    <location>
        <begin position="133"/>
        <end position="155"/>
    </location>
</feature>
<feature type="compositionally biased region" description="Basic and acidic residues" evidence="1">
    <location>
        <begin position="553"/>
        <end position="562"/>
    </location>
</feature>
<dbReference type="Pfam" id="PF19877">
    <property type="entry name" value="DUF6350"/>
    <property type="match status" value="1"/>
</dbReference>
<gene>
    <name evidence="3" type="ORF">H5411_18195</name>
</gene>
<feature type="transmembrane region" description="Helical" evidence="2">
    <location>
        <begin position="195"/>
        <end position="217"/>
    </location>
</feature>
<feature type="transmembrane region" description="Helical" evidence="2">
    <location>
        <begin position="238"/>
        <end position="264"/>
    </location>
</feature>
<reference evidence="3 4" key="1">
    <citation type="submission" date="2020-08" db="EMBL/GenBank/DDBJ databases">
        <title>Amycolatopsis echigonensis JCM 21831.</title>
        <authorList>
            <person name="Tedsree N."/>
            <person name="Kuncharoen N."/>
            <person name="Likhitwitayawuid K."/>
            <person name="Tanasupawat S."/>
        </authorList>
    </citation>
    <scope>NUCLEOTIDE SEQUENCE [LARGE SCALE GENOMIC DNA]</scope>
    <source>
        <strain evidence="3 4">JCM 21831</strain>
    </source>
</reference>
<sequence length="562" mass="57904">MSQRVFLLTWRHDRVGVGFTTSTGRRASPGRPSADVMVGDMQVLTSPGRPAGDEPVGDSHDQDVPQAPRLRVLLVAALGPLVTGYAVVATLLALVTLTAEHAIFSAGGVLLSAGPGWLAAYQVELGIGGHPLGMLPLLPTVGVVLLVARAAARAVQRLRCARLRHTVPLIATISGTHLLFGLLISLLSIGEPVRANLALAAVVPAVISGLAATAGVLRRFGMPQVLADRLDPLALRGLRAGLLGLFALLAAGALTLTAAMALSARTVSSLFEPSFGSSFGLFLLSVLYLPNAVVAAMSFVSGPGFSIGGLGVHLIGYRGGSVPGVPLLGGIPEHAASWWPVLLVLPLAVGVLVGWSVRAVDDDPAARLRVVGVAGAVVGFGCVLLGTLAGGRLGDGPFDPVSVPVGVASIVAFCWIVIPAGFVAFFAGAHAPMRPVGSLEVEDEVEPEAESEGAEAEESESDEEVEASEDVEESEAAEDSEDSEDESEAPEEDSDLAEDDDDFDAEADAELGLDLPEDEPQTEAAATGDKPEDKPETPAEEPEAVTESTEDSGDAKPAEDDR</sequence>
<feature type="transmembrane region" description="Helical" evidence="2">
    <location>
        <begin position="296"/>
        <end position="317"/>
    </location>
</feature>
<evidence type="ECO:0000256" key="1">
    <source>
        <dbReference type="SAM" id="MobiDB-lite"/>
    </source>
</evidence>
<dbReference type="EMBL" id="JACJHR010000023">
    <property type="protein sequence ID" value="MBB2501053.1"/>
    <property type="molecule type" value="Genomic_DNA"/>
</dbReference>
<feature type="transmembrane region" description="Helical" evidence="2">
    <location>
        <begin position="369"/>
        <end position="389"/>
    </location>
</feature>
<keyword evidence="2" id="KW-1133">Transmembrane helix</keyword>
<feature type="transmembrane region" description="Helical" evidence="2">
    <location>
        <begin position="72"/>
        <end position="95"/>
    </location>
</feature>
<feature type="compositionally biased region" description="Acidic residues" evidence="1">
    <location>
        <begin position="440"/>
        <end position="521"/>
    </location>
</feature>
<dbReference type="InterPro" id="IPR045931">
    <property type="entry name" value="DUF6350"/>
</dbReference>
<name>A0A8E1VZ17_9PSEU</name>
<proteinExistence type="predicted"/>
<feature type="transmembrane region" description="Helical" evidence="2">
    <location>
        <begin position="167"/>
        <end position="189"/>
    </location>
</feature>
<feature type="transmembrane region" description="Helical" evidence="2">
    <location>
        <begin position="270"/>
        <end position="289"/>
    </location>
</feature>
<dbReference type="AlphaFoldDB" id="A0A8E1VZ17"/>
<feature type="region of interest" description="Disordered" evidence="1">
    <location>
        <begin position="438"/>
        <end position="562"/>
    </location>
</feature>
<evidence type="ECO:0000313" key="4">
    <source>
        <dbReference type="Proteomes" id="UP000550260"/>
    </source>
</evidence>
<comment type="caution">
    <text evidence="3">The sequence shown here is derived from an EMBL/GenBank/DDBJ whole genome shotgun (WGS) entry which is preliminary data.</text>
</comment>
<evidence type="ECO:0000256" key="2">
    <source>
        <dbReference type="SAM" id="Phobius"/>
    </source>
</evidence>
<evidence type="ECO:0000313" key="3">
    <source>
        <dbReference type="EMBL" id="MBB2501053.1"/>
    </source>
</evidence>
<protein>
    <submittedName>
        <fullName evidence="3">Uncharacterized protein</fullName>
    </submittedName>
</protein>
<feature type="transmembrane region" description="Helical" evidence="2">
    <location>
        <begin position="102"/>
        <end position="121"/>
    </location>
</feature>
<feature type="compositionally biased region" description="Acidic residues" evidence="1">
    <location>
        <begin position="538"/>
        <end position="552"/>
    </location>
</feature>